<dbReference type="EMBL" id="CP013232">
    <property type="protein sequence ID" value="AMO94024.1"/>
    <property type="molecule type" value="Genomic_DNA"/>
</dbReference>
<reference evidence="1 2" key="1">
    <citation type="submission" date="2015-11" db="EMBL/GenBank/DDBJ databases">
        <title>Exploring the genomic traits of fungus-feeding bacterial genus Collimonas.</title>
        <authorList>
            <person name="Song C."/>
            <person name="Schmidt R."/>
            <person name="de Jager V."/>
            <person name="Krzyzanowska D."/>
            <person name="Jongedijk E."/>
            <person name="Cankar K."/>
            <person name="Beekwilder J."/>
            <person name="van Veen A."/>
            <person name="de Boer W."/>
            <person name="van Veen J.A."/>
            <person name="Garbeva P."/>
        </authorList>
    </citation>
    <scope>NUCLEOTIDE SEQUENCE [LARGE SCALE GENOMIC DNA]</scope>
    <source>
        <strain evidence="1 2">Ter6</strain>
    </source>
</reference>
<dbReference type="Proteomes" id="UP000072421">
    <property type="component" value="Chromosome"/>
</dbReference>
<protein>
    <submittedName>
        <fullName evidence="1">Uncharacterized protein</fullName>
    </submittedName>
</protein>
<evidence type="ECO:0000313" key="1">
    <source>
        <dbReference type="EMBL" id="AMO94024.1"/>
    </source>
</evidence>
<dbReference type="AlphaFoldDB" id="A0A127P8Q5"/>
<organism evidence="1">
    <name type="scientific">Collimonas fungivorans</name>
    <dbReference type="NCBI Taxonomy" id="158899"/>
    <lineage>
        <taxon>Bacteria</taxon>
        <taxon>Pseudomonadati</taxon>
        <taxon>Pseudomonadota</taxon>
        <taxon>Betaproteobacteria</taxon>
        <taxon>Burkholderiales</taxon>
        <taxon>Oxalobacteraceae</taxon>
        <taxon>Collimonas</taxon>
    </lineage>
</organism>
<evidence type="ECO:0000313" key="2">
    <source>
        <dbReference type="Proteomes" id="UP000072421"/>
    </source>
</evidence>
<proteinExistence type="predicted"/>
<dbReference type="PATRIC" id="fig|158899.10.peg.1324"/>
<accession>A0A127P8Q5</accession>
<name>A0A127P8Q5_9BURK</name>
<gene>
    <name evidence="1" type="ORF">CFter6_1312</name>
</gene>
<sequence length="47" mass="5436">MVLLKIDRRRLLSESTSQKSQYQQFSPRRMSSSYWQGCVVSVSIGVI</sequence>